<protein>
    <recommendedName>
        <fullName evidence="4">Meiosis-specific nuclear structural protein 1</fullName>
    </recommendedName>
</protein>
<evidence type="ECO:0000313" key="17">
    <source>
        <dbReference type="Proteomes" id="UP000037069"/>
    </source>
</evidence>
<keyword evidence="8" id="KW-0969">Cilium</keyword>
<organism evidence="16 17">
    <name type="scientific">Lucilia cuprina</name>
    <name type="common">Green bottle fly</name>
    <name type="synonym">Australian sheep blowfly</name>
    <dbReference type="NCBI Taxonomy" id="7375"/>
    <lineage>
        <taxon>Eukaryota</taxon>
        <taxon>Metazoa</taxon>
        <taxon>Ecdysozoa</taxon>
        <taxon>Arthropoda</taxon>
        <taxon>Hexapoda</taxon>
        <taxon>Insecta</taxon>
        <taxon>Pterygota</taxon>
        <taxon>Neoptera</taxon>
        <taxon>Endopterygota</taxon>
        <taxon>Diptera</taxon>
        <taxon>Brachycera</taxon>
        <taxon>Muscomorpha</taxon>
        <taxon>Oestroidea</taxon>
        <taxon>Calliphoridae</taxon>
        <taxon>Luciliinae</taxon>
        <taxon>Lucilia</taxon>
    </lineage>
</organism>
<keyword evidence="6" id="KW-0282">Flagellum</keyword>
<keyword evidence="7 14" id="KW-0175">Coiled coil</keyword>
<evidence type="ECO:0000256" key="2">
    <source>
        <dbReference type="ARBA" id="ARBA00004611"/>
    </source>
</evidence>
<evidence type="ECO:0000256" key="11">
    <source>
        <dbReference type="ARBA" id="ARBA00023254"/>
    </source>
</evidence>
<evidence type="ECO:0000259" key="15">
    <source>
        <dbReference type="Pfam" id="PF13868"/>
    </source>
</evidence>
<comment type="similarity">
    <text evidence="3">Belongs to the MNS1 family.</text>
</comment>
<dbReference type="Pfam" id="PF13868">
    <property type="entry name" value="TPH"/>
    <property type="match status" value="1"/>
</dbReference>
<keyword evidence="10" id="KW-0539">Nucleus</keyword>
<keyword evidence="9" id="KW-0206">Cytoskeleton</keyword>
<dbReference type="GO" id="GO:0031514">
    <property type="term" value="C:motile cilium"/>
    <property type="evidence" value="ECO:0007669"/>
    <property type="project" value="TreeGrafter"/>
</dbReference>
<evidence type="ECO:0000256" key="14">
    <source>
        <dbReference type="SAM" id="Coils"/>
    </source>
</evidence>
<proteinExistence type="inferred from homology"/>
<evidence type="ECO:0000256" key="7">
    <source>
        <dbReference type="ARBA" id="ARBA00023054"/>
    </source>
</evidence>
<accession>A0A0L0BKS8</accession>
<sequence length="455" mass="56208">MFRDKICSIKQNVNVRHRRTNTQFLKNIMYEEQLEKSVRAHEIQMTAENPMIKEQKLKSQICGELKQLKQEKFLEEKRKDRLHQNEEEVRHLVVQIKRAHIQRELAEQKALKEKKQKEELQERLEENKRFEEECQRNKEIFLEEERENIEKKAKFRRDLLKQMEEKETKRKLERELIIKERESMQKFLQSFEHDNERERQHMLELKELAKQDRDEYLKQVKLYKTQQKEDAEEDHRKYMEMIRQRDETERMRIQKHKENTMKRDALSERIGQQVYAQQMKQQKHNDFLLELLIEERLAKDDQRYKLKMEKQIETAKSLNEDFERSRWIRQQENHFRQQEDMNVVKEQLKMFQEQESKEFDMKNINLSKTRQYCQDLLQTIKNKQLELEFEATQNKREYQQQLALQQKRLHDIETEKLRLLKAEPLEICKFLPIKAISDKHRLELGLTCKEIKEKV</sequence>
<keyword evidence="17" id="KW-1185">Reference proteome</keyword>
<dbReference type="STRING" id="7375.A0A0L0BKS8"/>
<dbReference type="OrthoDB" id="197839at2759"/>
<dbReference type="InterPro" id="IPR043597">
    <property type="entry name" value="TPH_dom"/>
</dbReference>
<dbReference type="AlphaFoldDB" id="A0A0L0BKS8"/>
<dbReference type="GO" id="GO:0051321">
    <property type="term" value="P:meiotic cell cycle"/>
    <property type="evidence" value="ECO:0007669"/>
    <property type="project" value="UniProtKB-KW"/>
</dbReference>
<dbReference type="InterPro" id="IPR026504">
    <property type="entry name" value="MNS1"/>
</dbReference>
<evidence type="ECO:0000256" key="6">
    <source>
        <dbReference type="ARBA" id="ARBA00022846"/>
    </source>
</evidence>
<keyword evidence="12" id="KW-0966">Cell projection</keyword>
<feature type="coiled-coil region" evidence="14">
    <location>
        <begin position="65"/>
        <end position="226"/>
    </location>
</feature>
<dbReference type="GO" id="GO:0005634">
    <property type="term" value="C:nucleus"/>
    <property type="evidence" value="ECO:0007669"/>
    <property type="project" value="UniProtKB-SubCell"/>
</dbReference>
<evidence type="ECO:0000256" key="5">
    <source>
        <dbReference type="ARBA" id="ARBA00022490"/>
    </source>
</evidence>
<feature type="domain" description="Trichohyalin-plectin-homology" evidence="15">
    <location>
        <begin position="82"/>
        <end position="432"/>
    </location>
</feature>
<comment type="function">
    <text evidence="13">Microtubule inner protein (MIP) part of the dynein-decorated doublet microtubules (DMTs) in cilia axoneme, which is required for motile cilia beating. May play a role in the control of meiotic division and germ cell differentiation through regulation of pairing and recombination during meiosis. Required for sperm flagella assembly. May play a role in the assembly and function of the outer dynein arm-docking complex (ODA-DC). ODA-DC mediates outer dynein arms (ODA) binding onto the axonemal doublet microtubules.</text>
</comment>
<evidence type="ECO:0000256" key="1">
    <source>
        <dbReference type="ARBA" id="ARBA00004123"/>
    </source>
</evidence>
<evidence type="ECO:0000256" key="10">
    <source>
        <dbReference type="ARBA" id="ARBA00023242"/>
    </source>
</evidence>
<name>A0A0L0BKS8_LUCCU</name>
<dbReference type="EMBL" id="JRES01001708">
    <property type="protein sequence ID" value="KNC20681.1"/>
    <property type="molecule type" value="Genomic_DNA"/>
</dbReference>
<dbReference type="GO" id="GO:0044782">
    <property type="term" value="P:cilium organization"/>
    <property type="evidence" value="ECO:0007669"/>
    <property type="project" value="TreeGrafter"/>
</dbReference>
<evidence type="ECO:0000256" key="3">
    <source>
        <dbReference type="ARBA" id="ARBA00009158"/>
    </source>
</evidence>
<evidence type="ECO:0000256" key="12">
    <source>
        <dbReference type="ARBA" id="ARBA00023273"/>
    </source>
</evidence>
<dbReference type="OMA" id="MAQMQLK"/>
<keyword evidence="11" id="KW-0469">Meiosis</keyword>
<dbReference type="PANTHER" id="PTHR19265">
    <property type="entry name" value="MEIOSIS-SPECIFIC NUCLEAR STRUCTURAL PROTEIN 1"/>
    <property type="match status" value="1"/>
</dbReference>
<comment type="caution">
    <text evidence="16">The sequence shown here is derived from an EMBL/GenBank/DDBJ whole genome shotgun (WGS) entry which is preliminary data.</text>
</comment>
<evidence type="ECO:0000256" key="8">
    <source>
        <dbReference type="ARBA" id="ARBA00023069"/>
    </source>
</evidence>
<evidence type="ECO:0000313" key="16">
    <source>
        <dbReference type="EMBL" id="KNC20681.1"/>
    </source>
</evidence>
<evidence type="ECO:0000256" key="4">
    <source>
        <dbReference type="ARBA" id="ARBA00014813"/>
    </source>
</evidence>
<dbReference type="Proteomes" id="UP000037069">
    <property type="component" value="Unassembled WGS sequence"/>
</dbReference>
<evidence type="ECO:0000256" key="9">
    <source>
        <dbReference type="ARBA" id="ARBA00023212"/>
    </source>
</evidence>
<keyword evidence="5" id="KW-0963">Cytoplasm</keyword>
<reference evidence="16 17" key="1">
    <citation type="journal article" date="2015" name="Nat. Commun.">
        <title>Lucilia cuprina genome unlocks parasitic fly biology to underpin future interventions.</title>
        <authorList>
            <person name="Anstead C.A."/>
            <person name="Korhonen P.K."/>
            <person name="Young N.D."/>
            <person name="Hall R.S."/>
            <person name="Jex A.R."/>
            <person name="Murali S.C."/>
            <person name="Hughes D.S."/>
            <person name="Lee S.F."/>
            <person name="Perry T."/>
            <person name="Stroehlein A.J."/>
            <person name="Ansell B.R."/>
            <person name="Breugelmans B."/>
            <person name="Hofmann A."/>
            <person name="Qu J."/>
            <person name="Dugan S."/>
            <person name="Lee S.L."/>
            <person name="Chao H."/>
            <person name="Dinh H."/>
            <person name="Han Y."/>
            <person name="Doddapaneni H.V."/>
            <person name="Worley K.C."/>
            <person name="Muzny D.M."/>
            <person name="Ioannidis P."/>
            <person name="Waterhouse R.M."/>
            <person name="Zdobnov E.M."/>
            <person name="James P.J."/>
            <person name="Bagnall N.H."/>
            <person name="Kotze A.C."/>
            <person name="Gibbs R.A."/>
            <person name="Richards S."/>
            <person name="Batterham P."/>
            <person name="Gasser R.B."/>
        </authorList>
    </citation>
    <scope>NUCLEOTIDE SEQUENCE [LARGE SCALE GENOMIC DNA]</scope>
    <source>
        <strain evidence="16 17">LS</strain>
        <tissue evidence="16">Full body</tissue>
    </source>
</reference>
<gene>
    <name evidence="16" type="ORF">FF38_04807</name>
</gene>
<comment type="subcellular location">
    <subcellularLocation>
        <location evidence="2">Cytoplasm</location>
        <location evidence="2">Cytoskeleton</location>
        <location evidence="2">Flagellum axoneme</location>
    </subcellularLocation>
    <subcellularLocation>
        <location evidence="1">Nucleus</location>
    </subcellularLocation>
</comment>
<dbReference type="PANTHER" id="PTHR19265:SF0">
    <property type="entry name" value="MEIOSIS-SPECIFIC NUCLEAR STRUCTURAL PROTEIN 1"/>
    <property type="match status" value="1"/>
</dbReference>
<evidence type="ECO:0000256" key="13">
    <source>
        <dbReference type="ARBA" id="ARBA00046114"/>
    </source>
</evidence>